<dbReference type="Gene3D" id="2.40.330.10">
    <property type="entry name" value="DNA-binding pseudobarrel domain"/>
    <property type="match status" value="2"/>
</dbReference>
<keyword evidence="8" id="KW-1185">Reference proteome</keyword>
<keyword evidence="5" id="KW-0539">Nucleus</keyword>
<dbReference type="InterPro" id="IPR003340">
    <property type="entry name" value="B3_DNA-bd"/>
</dbReference>
<dbReference type="GO" id="GO:0003677">
    <property type="term" value="F:DNA binding"/>
    <property type="evidence" value="ECO:0007669"/>
    <property type="project" value="UniProtKB-KW"/>
</dbReference>
<organism evidence="8 9">
    <name type="scientific">Spinacia oleracea</name>
    <name type="common">Spinach</name>
    <dbReference type="NCBI Taxonomy" id="3562"/>
    <lineage>
        <taxon>Eukaryota</taxon>
        <taxon>Viridiplantae</taxon>
        <taxon>Streptophyta</taxon>
        <taxon>Embryophyta</taxon>
        <taxon>Tracheophyta</taxon>
        <taxon>Spermatophyta</taxon>
        <taxon>Magnoliopsida</taxon>
        <taxon>eudicotyledons</taxon>
        <taxon>Gunneridae</taxon>
        <taxon>Pentapetalae</taxon>
        <taxon>Caryophyllales</taxon>
        <taxon>Chenopodiaceae</taxon>
        <taxon>Chenopodioideae</taxon>
        <taxon>Anserineae</taxon>
        <taxon>Spinacia</taxon>
    </lineage>
</organism>
<reference evidence="8" key="1">
    <citation type="journal article" date="2021" name="Nat. Commun.">
        <title>Genomic analyses provide insights into spinach domestication and the genetic basis of agronomic traits.</title>
        <authorList>
            <person name="Cai X."/>
            <person name="Sun X."/>
            <person name="Xu C."/>
            <person name="Sun H."/>
            <person name="Wang X."/>
            <person name="Ge C."/>
            <person name="Zhang Z."/>
            <person name="Wang Q."/>
            <person name="Fei Z."/>
            <person name="Jiao C."/>
            <person name="Wang Q."/>
        </authorList>
    </citation>
    <scope>NUCLEOTIDE SEQUENCE [LARGE SCALE GENOMIC DNA]</scope>
    <source>
        <strain evidence="8">cv. Varoflay</strain>
    </source>
</reference>
<dbReference type="AlphaFoldDB" id="A0A9R0JLR2"/>
<comment type="subcellular location">
    <subcellularLocation>
        <location evidence="1">Nucleus</location>
    </subcellularLocation>
</comment>
<keyword evidence="3" id="KW-0238">DNA-binding</keyword>
<gene>
    <name evidence="9" type="primary">LOC110779159</name>
</gene>
<dbReference type="Pfam" id="PF02362">
    <property type="entry name" value="B3"/>
    <property type="match status" value="2"/>
</dbReference>
<sequence length="251" mass="27876">MEPTFLNHEFTAGVIIPSEFAKTYLDKSPCTLKLLTDNIEKTWEVSFTGGGSRHAKLSTGWEVFASDNKLKVGDICMFELIACQELKVCIIRASSSDPRKIIKPSKVPAKACASTQPEDIDSWPKQPRPPTRDPRDAAVMAAEAYTSAFAGNPSFSIAITSGYMKYNILNIPLRWVETYMRGSDKRNITLKGGKKSLNTKLIIYRHITGSHCKLTGGISKFFHDNAIIQGDVCVFELVNNVPNTLKVLVFR</sequence>
<evidence type="ECO:0000313" key="9">
    <source>
        <dbReference type="RefSeq" id="XP_021839381.2"/>
    </source>
</evidence>
<dbReference type="InterPro" id="IPR044837">
    <property type="entry name" value="REM16-like"/>
</dbReference>
<evidence type="ECO:0000256" key="5">
    <source>
        <dbReference type="ARBA" id="ARBA00023242"/>
    </source>
</evidence>
<evidence type="ECO:0000313" key="8">
    <source>
        <dbReference type="Proteomes" id="UP000813463"/>
    </source>
</evidence>
<name>A0A9R0JLR2_SPIOL</name>
<evidence type="ECO:0000256" key="4">
    <source>
        <dbReference type="ARBA" id="ARBA00023163"/>
    </source>
</evidence>
<dbReference type="GeneID" id="110779159"/>
<dbReference type="PROSITE" id="PS50863">
    <property type="entry name" value="B3"/>
    <property type="match status" value="1"/>
</dbReference>
<dbReference type="Proteomes" id="UP000813463">
    <property type="component" value="Chromosome 3"/>
</dbReference>
<dbReference type="SMART" id="SM01019">
    <property type="entry name" value="B3"/>
    <property type="match status" value="2"/>
</dbReference>
<evidence type="ECO:0000256" key="1">
    <source>
        <dbReference type="ARBA" id="ARBA00004123"/>
    </source>
</evidence>
<dbReference type="CDD" id="cd10017">
    <property type="entry name" value="B3_DNA"/>
    <property type="match status" value="2"/>
</dbReference>
<keyword evidence="4" id="KW-0804">Transcription</keyword>
<evidence type="ECO:0000259" key="7">
    <source>
        <dbReference type="PROSITE" id="PS50863"/>
    </source>
</evidence>
<accession>A0A9R0JLR2</accession>
<proteinExistence type="predicted"/>
<dbReference type="PANTHER" id="PTHR31391">
    <property type="entry name" value="B3 DOMAIN-CONTAINING PROTEIN OS11G0197600-RELATED"/>
    <property type="match status" value="1"/>
</dbReference>
<dbReference type="InterPro" id="IPR015300">
    <property type="entry name" value="DNA-bd_pseudobarrel_sf"/>
</dbReference>
<dbReference type="SUPFAM" id="SSF101936">
    <property type="entry name" value="DNA-binding pseudobarrel domain"/>
    <property type="match status" value="2"/>
</dbReference>
<dbReference type="KEGG" id="soe:110779159"/>
<evidence type="ECO:0000256" key="2">
    <source>
        <dbReference type="ARBA" id="ARBA00023015"/>
    </source>
</evidence>
<feature type="domain" description="TF-B3" evidence="7">
    <location>
        <begin position="1"/>
        <end position="94"/>
    </location>
</feature>
<evidence type="ECO:0000256" key="3">
    <source>
        <dbReference type="ARBA" id="ARBA00023125"/>
    </source>
</evidence>
<dbReference type="RefSeq" id="XP_021839381.2">
    <property type="nucleotide sequence ID" value="XM_021983689.2"/>
</dbReference>
<dbReference type="PANTHER" id="PTHR31391:SF165">
    <property type="entry name" value="B3 DOMAIN-CONTAINING PROTEIN LOC_OS12G40080-LIKE"/>
    <property type="match status" value="1"/>
</dbReference>
<evidence type="ECO:0000256" key="6">
    <source>
        <dbReference type="SAM" id="MobiDB-lite"/>
    </source>
</evidence>
<keyword evidence="2" id="KW-0805">Transcription regulation</keyword>
<dbReference type="GO" id="GO:0005634">
    <property type="term" value="C:nucleus"/>
    <property type="evidence" value="ECO:0007669"/>
    <property type="project" value="UniProtKB-SubCell"/>
</dbReference>
<protein>
    <submittedName>
        <fullName evidence="9">B3 domain-containing protein_Os12g40080</fullName>
    </submittedName>
</protein>
<feature type="region of interest" description="Disordered" evidence="6">
    <location>
        <begin position="112"/>
        <end position="134"/>
    </location>
</feature>
<reference evidence="9" key="2">
    <citation type="submission" date="2025-08" db="UniProtKB">
        <authorList>
            <consortium name="RefSeq"/>
        </authorList>
    </citation>
    <scope>IDENTIFICATION</scope>
    <source>
        <tissue evidence="9">Leaf</tissue>
    </source>
</reference>